<sequence length="373" mass="41827">MSVYGSGINRYATAAAVRETKQTIRKRRKKKKTKPSAVGRSVDRPNPPCAARSQKVFLPKRKPHVGPVRVGVPRRLLVRPPRRRGRLDRLDRRHPPRAAATAVGGRLRPIVPVVSLDLVERNGPPAVALGQTRRHGPLRRVLDGLGHDWRPAKKDANDRPRAGALDNARKELIPLGPPVGRCEGHPLVVARPRLLHRILLLDARNVAVQAHGARLAQGEELLHEPSVVGLRRRRPHKVEGARRRVGRPHVLGEQQAAAGDARQAVDEGGEERRPKDRQVDDTKPGGAAPIARQRGKVNGHPRQGERHEQSRVDEAAPPLDVHPRSEHRRFAKHRQGERERGRRRQAEVRHDQPPHLVHGQPRRCRREAPHDGR</sequence>
<gene>
    <name evidence="2" type="ORF">BU14_0204s0012</name>
</gene>
<proteinExistence type="predicted"/>
<evidence type="ECO:0000256" key="1">
    <source>
        <dbReference type="SAM" id="MobiDB-lite"/>
    </source>
</evidence>
<dbReference type="AlphaFoldDB" id="A0A1X6P5Y7"/>
<feature type="compositionally biased region" description="Basic residues" evidence="1">
    <location>
        <begin position="23"/>
        <end position="34"/>
    </location>
</feature>
<protein>
    <submittedName>
        <fullName evidence="2">Uncharacterized protein</fullName>
    </submittedName>
</protein>
<reference evidence="2 3" key="1">
    <citation type="submission" date="2017-03" db="EMBL/GenBank/DDBJ databases">
        <title>WGS assembly of Porphyra umbilicalis.</title>
        <authorList>
            <person name="Brawley S.H."/>
            <person name="Blouin N.A."/>
            <person name="Ficko-Blean E."/>
            <person name="Wheeler G.L."/>
            <person name="Lohr M."/>
            <person name="Goodson H.V."/>
            <person name="Jenkins J.W."/>
            <person name="Blaby-Haas C.E."/>
            <person name="Helliwell K.E."/>
            <person name="Chan C."/>
            <person name="Marriage T."/>
            <person name="Bhattacharya D."/>
            <person name="Klein A.S."/>
            <person name="Badis Y."/>
            <person name="Brodie J."/>
            <person name="Cao Y."/>
            <person name="Collen J."/>
            <person name="Dittami S.M."/>
            <person name="Gachon C.M."/>
            <person name="Green B.R."/>
            <person name="Karpowicz S."/>
            <person name="Kim J.W."/>
            <person name="Kudahl U."/>
            <person name="Lin S."/>
            <person name="Michel G."/>
            <person name="Mittag M."/>
            <person name="Olson B.J."/>
            <person name="Pangilinan J."/>
            <person name="Peng Y."/>
            <person name="Qiu H."/>
            <person name="Shu S."/>
            <person name="Singer J.T."/>
            <person name="Smith A.G."/>
            <person name="Sprecher B.N."/>
            <person name="Wagner V."/>
            <person name="Wang W."/>
            <person name="Wang Z.-Y."/>
            <person name="Yan J."/>
            <person name="Yarish C."/>
            <person name="Zoeuner-Riek S."/>
            <person name="Zhuang Y."/>
            <person name="Zou Y."/>
            <person name="Lindquist E.A."/>
            <person name="Grimwood J."/>
            <person name="Barry K."/>
            <person name="Rokhsar D.S."/>
            <person name="Schmutz J."/>
            <person name="Stiller J.W."/>
            <person name="Grossman A.R."/>
            <person name="Prochnik S.E."/>
        </authorList>
    </citation>
    <scope>NUCLEOTIDE SEQUENCE [LARGE SCALE GENOMIC DNA]</scope>
    <source>
        <strain evidence="2">4086291</strain>
    </source>
</reference>
<feature type="region of interest" description="Disordered" evidence="1">
    <location>
        <begin position="231"/>
        <end position="373"/>
    </location>
</feature>
<organism evidence="2 3">
    <name type="scientific">Porphyra umbilicalis</name>
    <name type="common">Purple laver</name>
    <name type="synonym">Red alga</name>
    <dbReference type="NCBI Taxonomy" id="2786"/>
    <lineage>
        <taxon>Eukaryota</taxon>
        <taxon>Rhodophyta</taxon>
        <taxon>Bangiophyceae</taxon>
        <taxon>Bangiales</taxon>
        <taxon>Bangiaceae</taxon>
        <taxon>Porphyra</taxon>
    </lineage>
</organism>
<feature type="compositionally biased region" description="Basic and acidic residues" evidence="1">
    <location>
        <begin position="302"/>
        <end position="314"/>
    </location>
</feature>
<feature type="compositionally biased region" description="Basic and acidic residues" evidence="1">
    <location>
        <begin position="270"/>
        <end position="283"/>
    </location>
</feature>
<evidence type="ECO:0000313" key="2">
    <source>
        <dbReference type="EMBL" id="OSX76166.1"/>
    </source>
</evidence>
<feature type="region of interest" description="Disordered" evidence="1">
    <location>
        <begin position="19"/>
        <end position="51"/>
    </location>
</feature>
<evidence type="ECO:0000313" key="3">
    <source>
        <dbReference type="Proteomes" id="UP000218209"/>
    </source>
</evidence>
<keyword evidence="3" id="KW-1185">Reference proteome</keyword>
<feature type="compositionally biased region" description="Basic and acidic residues" evidence="1">
    <location>
        <begin position="334"/>
        <end position="353"/>
    </location>
</feature>
<accession>A0A1X6P5Y7</accession>
<feature type="region of interest" description="Disordered" evidence="1">
    <location>
        <begin position="82"/>
        <end position="102"/>
    </location>
</feature>
<dbReference type="Proteomes" id="UP000218209">
    <property type="component" value="Unassembled WGS sequence"/>
</dbReference>
<name>A0A1X6P5Y7_PORUM</name>
<dbReference type="EMBL" id="KV918877">
    <property type="protein sequence ID" value="OSX76166.1"/>
    <property type="molecule type" value="Genomic_DNA"/>
</dbReference>